<protein>
    <recommendedName>
        <fullName evidence="2">DUF6160 domain-containing protein</fullName>
    </recommendedName>
</protein>
<dbReference type="Proteomes" id="UP001269819">
    <property type="component" value="Unassembled WGS sequence"/>
</dbReference>
<dbReference type="RefSeq" id="WP_316975481.1">
    <property type="nucleotide sequence ID" value="NZ_JAWIIJ010000030.1"/>
</dbReference>
<comment type="caution">
    <text evidence="3">The sequence shown here is derived from an EMBL/GenBank/DDBJ whole genome shotgun (WGS) entry which is preliminary data.</text>
</comment>
<dbReference type="EMBL" id="JAWIIJ010000030">
    <property type="protein sequence ID" value="MDV2081205.1"/>
    <property type="molecule type" value="Genomic_DNA"/>
</dbReference>
<reference evidence="3 4" key="1">
    <citation type="submission" date="2023-10" db="EMBL/GenBank/DDBJ databases">
        <title>Characteristics and mechanism of a salt-tolerant marine origin heterotrophic nitrifying- aerobic denitrifying bacteria Marinobacter xestospongiae HN1.</title>
        <authorList>
            <person name="Qi R."/>
        </authorList>
    </citation>
    <scope>NUCLEOTIDE SEQUENCE [LARGE SCALE GENOMIC DNA]</scope>
    <source>
        <strain evidence="3 4">HN1</strain>
    </source>
</reference>
<evidence type="ECO:0000313" key="4">
    <source>
        <dbReference type="Proteomes" id="UP001269819"/>
    </source>
</evidence>
<gene>
    <name evidence="3" type="ORF">RYS15_21140</name>
</gene>
<dbReference type="Pfam" id="PF19657">
    <property type="entry name" value="DUF6160"/>
    <property type="match status" value="1"/>
</dbReference>
<feature type="signal peptide" evidence="1">
    <location>
        <begin position="1"/>
        <end position="21"/>
    </location>
</feature>
<evidence type="ECO:0000259" key="2">
    <source>
        <dbReference type="Pfam" id="PF19657"/>
    </source>
</evidence>
<accession>A0ABU3W3T7</accession>
<evidence type="ECO:0000256" key="1">
    <source>
        <dbReference type="SAM" id="SignalP"/>
    </source>
</evidence>
<feature type="domain" description="DUF6160" evidence="2">
    <location>
        <begin position="8"/>
        <end position="47"/>
    </location>
</feature>
<keyword evidence="1" id="KW-0732">Signal</keyword>
<feature type="chain" id="PRO_5045411232" description="DUF6160 domain-containing protein" evidence="1">
    <location>
        <begin position="22"/>
        <end position="390"/>
    </location>
</feature>
<evidence type="ECO:0000313" key="3">
    <source>
        <dbReference type="EMBL" id="MDV2081205.1"/>
    </source>
</evidence>
<keyword evidence="4" id="KW-1185">Reference proteome</keyword>
<proteinExistence type="predicted"/>
<organism evidence="3 4">
    <name type="scientific">Marinobacter xestospongiae</name>
    <dbReference type="NCBI Taxonomy" id="994319"/>
    <lineage>
        <taxon>Bacteria</taxon>
        <taxon>Pseudomonadati</taxon>
        <taxon>Pseudomonadota</taxon>
        <taxon>Gammaproteobacteria</taxon>
        <taxon>Pseudomonadales</taxon>
        <taxon>Marinobacteraceae</taxon>
        <taxon>Marinobacter</taxon>
    </lineage>
</organism>
<name>A0ABU3W3T7_9GAMM</name>
<sequence>MNKSVAIFGCLLAGMPLLASAQLQAISDEAMSEVTGQAFVSIDRQYHPDAQQNVAYTRVNLGLDLDVQLEADVLELGRYERNGEAAGTSDVLINDFALGYINNQAYFDRNPDAPRQRKADGSAYGEGEIVPFSISNPFFEFAFDEGTDEVVGVRLGFGEAQGILSGNIQNLTGDVNVNIQATGADLDDADSNGNWVDQVIKLLGPIILRQNALRSKAKLVYGQGHPQMGELDPVRATHAGVPNGERFIVEDVPFWIRLALGAIGGGASSEIEIIGDQVHIIASDCKVIGIEACFPLTNFESLAIGQIDEVNGERRVVAPESGLFLSFQTQQLEWLKDVSKSNPTVDDFIRTGTGGFFNIPSGAVEFSLGEALGGIDRYRTEYIDRGRGLF</sequence>
<dbReference type="InterPro" id="IPR046158">
    <property type="entry name" value="DUF6160"/>
</dbReference>